<dbReference type="Pfam" id="PF12072">
    <property type="entry name" value="RNase_Y_N"/>
    <property type="match status" value="1"/>
</dbReference>
<dbReference type="PANTHER" id="PTHR35795:SF1">
    <property type="entry name" value="BIS(5'-NUCLEOSYL)-TETRAPHOSPHATASE, SYMMETRICAL"/>
    <property type="match status" value="1"/>
</dbReference>
<comment type="caution">
    <text evidence="9">The sequence shown here is derived from an EMBL/GenBank/DDBJ whole genome shotgun (WGS) entry which is preliminary data.</text>
</comment>
<feature type="domain" description="HD" evidence="8">
    <location>
        <begin position="334"/>
        <end position="427"/>
    </location>
</feature>
<dbReference type="GO" id="GO:0006402">
    <property type="term" value="P:mRNA catabolic process"/>
    <property type="evidence" value="ECO:0007669"/>
    <property type="project" value="UniProtKB-UniRule"/>
</dbReference>
<comment type="function">
    <text evidence="5">Endoribonuclease that initiates mRNA decay.</text>
</comment>
<evidence type="ECO:0000256" key="3">
    <source>
        <dbReference type="ARBA" id="ARBA00022801"/>
    </source>
</evidence>
<evidence type="ECO:0000256" key="5">
    <source>
        <dbReference type="HAMAP-Rule" id="MF_00335"/>
    </source>
</evidence>
<accession>W9EI66</accession>
<dbReference type="EC" id="3.1.-.-" evidence="5 6"/>
<evidence type="ECO:0000256" key="2">
    <source>
        <dbReference type="ARBA" id="ARBA00022759"/>
    </source>
</evidence>
<dbReference type="GO" id="GO:0003723">
    <property type="term" value="F:RNA binding"/>
    <property type="evidence" value="ECO:0007669"/>
    <property type="project" value="UniProtKB-UniRule"/>
</dbReference>
<dbReference type="InterPro" id="IPR022711">
    <property type="entry name" value="RNase_Y_N"/>
</dbReference>
<dbReference type="EMBL" id="ALXG01000015">
    <property type="protein sequence ID" value="ETO40700.1"/>
    <property type="molecule type" value="Genomic_DNA"/>
</dbReference>
<dbReference type="SUPFAM" id="SSF109604">
    <property type="entry name" value="HD-domain/PDEase-like"/>
    <property type="match status" value="1"/>
</dbReference>
<protein>
    <recommendedName>
        <fullName evidence="5 6">Ribonuclease Y</fullName>
        <shortName evidence="5">RNase Y</shortName>
        <ecNumber evidence="5 6">3.1.-.-</ecNumber>
    </recommendedName>
</protein>
<dbReference type="SMART" id="SM00471">
    <property type="entry name" value="HDc"/>
    <property type="match status" value="1"/>
</dbReference>
<dbReference type="AlphaFoldDB" id="W9EI66"/>
<keyword evidence="3 5" id="KW-0378">Hydrolase</keyword>
<dbReference type="Gene3D" id="1.10.3210.10">
    <property type="entry name" value="Hypothetical protein af1432"/>
    <property type="match status" value="1"/>
</dbReference>
<gene>
    <name evidence="5" type="primary">rny</name>
    <name evidence="9" type="ORF">B808_362</name>
</gene>
<evidence type="ECO:0000259" key="8">
    <source>
        <dbReference type="PROSITE" id="PS51831"/>
    </source>
</evidence>
<dbReference type="HAMAP" id="MF_00335">
    <property type="entry name" value="RNase_Y"/>
    <property type="match status" value="1"/>
</dbReference>
<dbReference type="InterPro" id="IPR051094">
    <property type="entry name" value="Diverse_Catalytic_Enzymes"/>
</dbReference>
<evidence type="ECO:0000313" key="9">
    <source>
        <dbReference type="EMBL" id="ETO40700.1"/>
    </source>
</evidence>
<reference evidence="9 10" key="1">
    <citation type="submission" date="2012-08" db="EMBL/GenBank/DDBJ databases">
        <title>Genome sequencing of Lactobacillus florum 8D.</title>
        <authorList>
            <person name="Kim E.B."/>
            <person name="Marco M.L."/>
        </authorList>
    </citation>
    <scope>NUCLEOTIDE SEQUENCE [LARGE SCALE GENOMIC DNA]</scope>
    <source>
        <strain evidence="9 10">8D</strain>
    </source>
</reference>
<dbReference type="PATRIC" id="fig|1221538.3.peg.368"/>
<keyword evidence="1 5" id="KW-0540">Nuclease</keyword>
<dbReference type="Proteomes" id="UP000019474">
    <property type="component" value="Unassembled WGS sequence"/>
</dbReference>
<dbReference type="InterPro" id="IPR006674">
    <property type="entry name" value="HD_domain"/>
</dbReference>
<dbReference type="Pfam" id="PF01966">
    <property type="entry name" value="HD"/>
    <property type="match status" value="1"/>
</dbReference>
<dbReference type="InterPro" id="IPR017705">
    <property type="entry name" value="Ribonuclease_Y"/>
</dbReference>
<dbReference type="CDD" id="cd00077">
    <property type="entry name" value="HDc"/>
    <property type="match status" value="1"/>
</dbReference>
<dbReference type="PANTHER" id="PTHR35795">
    <property type="entry name" value="SLR1885 PROTEIN"/>
    <property type="match status" value="1"/>
</dbReference>
<dbReference type="NCBIfam" id="TIGR00277">
    <property type="entry name" value="HDIG"/>
    <property type="match status" value="1"/>
</dbReference>
<dbReference type="GO" id="GO:0005886">
    <property type="term" value="C:plasma membrane"/>
    <property type="evidence" value="ECO:0007669"/>
    <property type="project" value="UniProtKB-UniRule"/>
</dbReference>
<sequence>MSLLVIVVVTLLFGFLVGYGQANQQLNRRLSQAASQAKKFSEKKRVELTQKTQHLLAENQADVLEYQADEEQEIAEQAAENQARLERVSLLEKSLLSFSQRLDKQQQVLDEHREALEQQRARLTMAKQTEQDLQRRRGEILGQKSALTANQAKQVVLQETETKLAQDFETTVRENHDFMVLNAPRDARNLMTSAIQSAPSDAPKTHIERNILISDPKMRAKITGKNEQRLRLLETLIGVDLIFNPELPESLIISTNDPLRREVARTVINELMTARQLNQGMIENTVKLAQRRLIEQLRQTGETTWKKLQLGWVHPDLLKLLGRMQYRTSYGQNVLQHSVEVAELCGLIAAELGIQPQLAKRAGLLHDIGKAVDREVNGTHVELGVKIAEAYREPTEVVQAIAASHGDVDGDDSISILVRVADSLSGSRPGARSESVEEYINRLKGLERIARQHQGVKDSYAIQAGREIRIIVNPNEVDDHQSQSITDEVAAQIEAELTYPGKIKITTIRQLSAVQYVGGKPTTKKKHAS</sequence>
<keyword evidence="7" id="KW-0175">Coiled coil</keyword>
<evidence type="ECO:0000256" key="1">
    <source>
        <dbReference type="ARBA" id="ARBA00022722"/>
    </source>
</evidence>
<dbReference type="NCBIfam" id="TIGR03319">
    <property type="entry name" value="RNase_Y"/>
    <property type="match status" value="1"/>
</dbReference>
<proteinExistence type="inferred from homology"/>
<evidence type="ECO:0000256" key="7">
    <source>
        <dbReference type="SAM" id="Coils"/>
    </source>
</evidence>
<dbReference type="PROSITE" id="PS51831">
    <property type="entry name" value="HD"/>
    <property type="match status" value="1"/>
</dbReference>
<evidence type="ECO:0000313" key="10">
    <source>
        <dbReference type="Proteomes" id="UP000019474"/>
    </source>
</evidence>
<dbReference type="InterPro" id="IPR006675">
    <property type="entry name" value="HDIG_dom"/>
</dbReference>
<keyword evidence="10" id="KW-1185">Reference proteome</keyword>
<dbReference type="OrthoDB" id="9803205at2"/>
<comment type="similarity">
    <text evidence="5">Belongs to the RNase Y family.</text>
</comment>
<keyword evidence="2 5" id="KW-0255">Endonuclease</keyword>
<dbReference type="GO" id="GO:0004521">
    <property type="term" value="F:RNA endonuclease activity"/>
    <property type="evidence" value="ECO:0007669"/>
    <property type="project" value="UniProtKB-UniRule"/>
</dbReference>
<evidence type="ECO:0000256" key="6">
    <source>
        <dbReference type="NCBIfam" id="TIGR03319"/>
    </source>
</evidence>
<dbReference type="RefSeq" id="WP_035421561.1">
    <property type="nucleotide sequence ID" value="NZ_ALXG01000015.1"/>
</dbReference>
<organism evidence="9 10">
    <name type="scientific">Fructilactobacillus florum 8D</name>
    <dbReference type="NCBI Taxonomy" id="1221538"/>
    <lineage>
        <taxon>Bacteria</taxon>
        <taxon>Bacillati</taxon>
        <taxon>Bacillota</taxon>
        <taxon>Bacilli</taxon>
        <taxon>Lactobacillales</taxon>
        <taxon>Lactobacillaceae</taxon>
        <taxon>Fructilactobacillus</taxon>
    </lineage>
</organism>
<dbReference type="GO" id="GO:0016787">
    <property type="term" value="F:hydrolase activity"/>
    <property type="evidence" value="ECO:0007669"/>
    <property type="project" value="UniProtKB-KW"/>
</dbReference>
<keyword evidence="4 5" id="KW-0694">RNA-binding</keyword>
<feature type="coiled-coil region" evidence="7">
    <location>
        <begin position="23"/>
        <end position="136"/>
    </location>
</feature>
<dbReference type="InterPro" id="IPR003607">
    <property type="entry name" value="HD/PDEase_dom"/>
</dbReference>
<name>W9EI66_9LACO</name>
<evidence type="ECO:0000256" key="4">
    <source>
        <dbReference type="ARBA" id="ARBA00022884"/>
    </source>
</evidence>